<dbReference type="EMBL" id="BSXW01000476">
    <property type="protein sequence ID" value="GMF23434.1"/>
    <property type="molecule type" value="Genomic_DNA"/>
</dbReference>
<feature type="transmembrane region" description="Helical" evidence="1">
    <location>
        <begin position="294"/>
        <end position="314"/>
    </location>
</feature>
<gene>
    <name evidence="2" type="ORF">Plil01_000946300</name>
</gene>
<feature type="transmembrane region" description="Helical" evidence="1">
    <location>
        <begin position="171"/>
        <end position="190"/>
    </location>
</feature>
<name>A0A9W6U0A3_9STRA</name>
<keyword evidence="1" id="KW-0812">Transmembrane</keyword>
<comment type="caution">
    <text evidence="2">The sequence shown here is derived from an EMBL/GenBank/DDBJ whole genome shotgun (WGS) entry which is preliminary data.</text>
</comment>
<keyword evidence="1" id="KW-0472">Membrane</keyword>
<evidence type="ECO:0000313" key="3">
    <source>
        <dbReference type="Proteomes" id="UP001165083"/>
    </source>
</evidence>
<proteinExistence type="predicted"/>
<feature type="transmembrane region" description="Helical" evidence="1">
    <location>
        <begin position="69"/>
        <end position="88"/>
    </location>
</feature>
<dbReference type="Proteomes" id="UP001165083">
    <property type="component" value="Unassembled WGS sequence"/>
</dbReference>
<evidence type="ECO:0000256" key="1">
    <source>
        <dbReference type="SAM" id="Phobius"/>
    </source>
</evidence>
<reference evidence="2" key="1">
    <citation type="submission" date="2023-04" db="EMBL/GenBank/DDBJ databases">
        <title>Phytophthora lilii NBRC 32176.</title>
        <authorList>
            <person name="Ichikawa N."/>
            <person name="Sato H."/>
            <person name="Tonouchi N."/>
        </authorList>
    </citation>
    <scope>NUCLEOTIDE SEQUENCE</scope>
    <source>
        <strain evidence="2">NBRC 32176</strain>
    </source>
</reference>
<evidence type="ECO:0000313" key="2">
    <source>
        <dbReference type="EMBL" id="GMF23434.1"/>
    </source>
</evidence>
<feature type="transmembrane region" description="Helical" evidence="1">
    <location>
        <begin position="141"/>
        <end position="165"/>
    </location>
</feature>
<sequence>MTVPFPVVPADPNNADIVRTNSQKVKAKVTLLMRKQLHYWAVLHISYRGGRYSIERLLSLDAYTRTTPVARVVFVCLAAPGSLALFILALESVPLQDPAAGWAGNYGYWVRVAIAAMVVANGFFVQVKIFVKGCRIQPWQLLLMVVGAAVLETPVAIAVSALTWFPVPFSIITMAPSFYPVLLFVFYGVVGREVIREMLKHIDQVIQYLKFTAALQLMAVIYPMYQVLFLAVNDTHYELPVMLLLPVLKLTIKNVILRCVTHMEDMMPEAVIFTADLFNALYMATSMESATSKITVVIIVMIDIVQSAIVLYCLKDRTNSTLARLAQVTGVTIDVIVAASQICRSSEIFKKQNRQRLRIRSCLPHKLSTNDRDLLERLERISTLDSLRRHTSPARTDTITVDTRVVFESRQQLSKALTWADRREPTVRIPAGTIITTKQPNCVLRFISQADFSEFANKRLLPFSIRPGDTTRTDSSEVDVVVPHDDGLSSFTFFVFPPPQ</sequence>
<feature type="transmembrane region" description="Helical" evidence="1">
    <location>
        <begin position="108"/>
        <end position="129"/>
    </location>
</feature>
<feature type="transmembrane region" description="Helical" evidence="1">
    <location>
        <begin position="211"/>
        <end position="232"/>
    </location>
</feature>
<accession>A0A9W6U0A3</accession>
<organism evidence="2 3">
    <name type="scientific">Phytophthora lilii</name>
    <dbReference type="NCBI Taxonomy" id="2077276"/>
    <lineage>
        <taxon>Eukaryota</taxon>
        <taxon>Sar</taxon>
        <taxon>Stramenopiles</taxon>
        <taxon>Oomycota</taxon>
        <taxon>Peronosporomycetes</taxon>
        <taxon>Peronosporales</taxon>
        <taxon>Peronosporaceae</taxon>
        <taxon>Phytophthora</taxon>
    </lineage>
</organism>
<keyword evidence="3" id="KW-1185">Reference proteome</keyword>
<dbReference type="AlphaFoldDB" id="A0A9W6U0A3"/>
<keyword evidence="1" id="KW-1133">Transmembrane helix</keyword>
<protein>
    <submittedName>
        <fullName evidence="2">Unnamed protein product</fullName>
    </submittedName>
</protein>
<dbReference type="OrthoDB" id="106571at2759"/>